<reference evidence="3" key="1">
    <citation type="submission" date="2016-10" db="EMBL/GenBank/DDBJ databases">
        <authorList>
            <person name="Varghese N."/>
            <person name="Submissions S."/>
        </authorList>
    </citation>
    <scope>NUCLEOTIDE SEQUENCE [LARGE SCALE GENOMIC DNA]</scope>
    <source>
        <strain evidence="3">IMMIB L-1606</strain>
    </source>
</reference>
<feature type="region of interest" description="Disordered" evidence="1">
    <location>
        <begin position="1"/>
        <end position="25"/>
    </location>
</feature>
<gene>
    <name evidence="2" type="ORF">SAMN04489743_0781</name>
</gene>
<dbReference type="EMBL" id="LT629779">
    <property type="protein sequence ID" value="SDS75676.1"/>
    <property type="molecule type" value="Genomic_DNA"/>
</dbReference>
<evidence type="ECO:0000256" key="1">
    <source>
        <dbReference type="SAM" id="MobiDB-lite"/>
    </source>
</evidence>
<feature type="compositionally biased region" description="Basic and acidic residues" evidence="1">
    <location>
        <begin position="1"/>
        <end position="17"/>
    </location>
</feature>
<accession>A0A1H1UUB1</accession>
<sequence length="104" mass="10929">MTSATEHRLAASGERTEPAGSTAQPLDLGLLVTLNSRMHCRTPMQRLDPLDLPVGQPVYVDESGVLPADPASPAETVVTYRCACGFTLDDPAFSATVSDQALAS</sequence>
<protein>
    <submittedName>
        <fullName evidence="2">Uncharacterized protein</fullName>
    </submittedName>
</protein>
<dbReference type="Proteomes" id="UP000198751">
    <property type="component" value="Chromosome I"/>
</dbReference>
<dbReference type="RefSeq" id="WP_091723791.1">
    <property type="nucleotide sequence ID" value="NZ_LT629779.1"/>
</dbReference>
<name>A0A1H1UUB1_9MICC</name>
<dbReference type="OrthoDB" id="4945332at2"/>
<proteinExistence type="predicted"/>
<keyword evidence="3" id="KW-1185">Reference proteome</keyword>
<organism evidence="2 3">
    <name type="scientific">Pseudarthrobacter equi</name>
    <dbReference type="NCBI Taxonomy" id="728066"/>
    <lineage>
        <taxon>Bacteria</taxon>
        <taxon>Bacillati</taxon>
        <taxon>Actinomycetota</taxon>
        <taxon>Actinomycetes</taxon>
        <taxon>Micrococcales</taxon>
        <taxon>Micrococcaceae</taxon>
        <taxon>Pseudarthrobacter</taxon>
    </lineage>
</organism>
<dbReference type="AlphaFoldDB" id="A0A1H1UUB1"/>
<evidence type="ECO:0000313" key="2">
    <source>
        <dbReference type="EMBL" id="SDS75676.1"/>
    </source>
</evidence>
<evidence type="ECO:0000313" key="3">
    <source>
        <dbReference type="Proteomes" id="UP000198751"/>
    </source>
</evidence>